<dbReference type="PANTHER" id="PTHR10907:SF47">
    <property type="entry name" value="REGUCALCIN"/>
    <property type="match status" value="1"/>
</dbReference>
<keyword evidence="6" id="KW-1185">Reference proteome</keyword>
<feature type="binding site" evidence="3">
    <location>
        <position position="99"/>
    </location>
    <ligand>
        <name>substrate</name>
    </ligand>
</feature>
<dbReference type="InterPro" id="IPR005511">
    <property type="entry name" value="SMP-30"/>
</dbReference>
<feature type="binding site" evidence="3">
    <location>
        <position position="193"/>
    </location>
    <ligand>
        <name>a divalent metal cation</name>
        <dbReference type="ChEBI" id="CHEBI:60240"/>
    </ligand>
</feature>
<dbReference type="AlphaFoldDB" id="A0A133UJT4"/>
<dbReference type="SUPFAM" id="SSF63829">
    <property type="entry name" value="Calcium-dependent phosphotriesterase"/>
    <property type="match status" value="1"/>
</dbReference>
<dbReference type="EMBL" id="LHXO01000056">
    <property type="protein sequence ID" value="KXA94472.1"/>
    <property type="molecule type" value="Genomic_DNA"/>
</dbReference>
<proteinExistence type="inferred from homology"/>
<name>A0A133UJT4_9EURY</name>
<evidence type="ECO:0000259" key="4">
    <source>
        <dbReference type="Pfam" id="PF08450"/>
    </source>
</evidence>
<reference evidence="5 6" key="1">
    <citation type="journal article" date="2016" name="Sci. Rep.">
        <title>Metabolic traits of an uncultured archaeal lineage -MSBL1- from brine pools of the Red Sea.</title>
        <authorList>
            <person name="Mwirichia R."/>
            <person name="Alam I."/>
            <person name="Rashid M."/>
            <person name="Vinu M."/>
            <person name="Ba-Alawi W."/>
            <person name="Anthony Kamau A."/>
            <person name="Kamanda Ngugi D."/>
            <person name="Goker M."/>
            <person name="Klenk H.P."/>
            <person name="Bajic V."/>
            <person name="Stingl U."/>
        </authorList>
    </citation>
    <scope>NUCLEOTIDE SEQUENCE [LARGE SCALE GENOMIC DNA]</scope>
    <source>
        <strain evidence="5">SCGC-AAA259E19</strain>
    </source>
</reference>
<dbReference type="PRINTS" id="PR01790">
    <property type="entry name" value="SMP30FAMILY"/>
</dbReference>
<accession>A0A133UJT4</accession>
<sequence length="286" mass="32838">MKVENIADYKCKTGEGPLWHPMEKRLYWTDIPNGRMFRYDPSTGKHEQFYDGKVVGGFTIQSDGSLLLFMEKGSVRKWSDGEMETVLDEIPEEKDSRFNDVIADPEGRVFCGTMPTEKRLGNLYRLDIDGTYEKVFESINVPNGMGFNLNNDKFYFTESNDRKIHLFDYDRNTGEISNRRLFLEKPKGEGNPDGMTVDNEGRIWSARWDGGCLVRYDPDGNEEMRIDFPARKVSSVTFGGNDYKDIYVTTAGGDNKPEEGRGAGALFRTRVEEIKGRKEYFSRIQI</sequence>
<comment type="similarity">
    <text evidence="1">Belongs to the SMP-30/CGR1 family.</text>
</comment>
<dbReference type="Proteomes" id="UP000070284">
    <property type="component" value="Unassembled WGS sequence"/>
</dbReference>
<dbReference type="InterPro" id="IPR011042">
    <property type="entry name" value="6-blade_b-propeller_TolB-like"/>
</dbReference>
<feature type="active site" description="Proton donor/acceptor" evidence="2">
    <location>
        <position position="193"/>
    </location>
</feature>
<organism evidence="5 6">
    <name type="scientific">candidate division MSBL1 archaeon SCGC-AAA259E19</name>
    <dbReference type="NCBI Taxonomy" id="1698264"/>
    <lineage>
        <taxon>Archaea</taxon>
        <taxon>Methanobacteriati</taxon>
        <taxon>Methanobacteriota</taxon>
        <taxon>candidate division MSBL1</taxon>
    </lineage>
</organism>
<dbReference type="InterPro" id="IPR013658">
    <property type="entry name" value="SGL"/>
</dbReference>
<feature type="binding site" evidence="3">
    <location>
        <position position="143"/>
    </location>
    <ligand>
        <name>a divalent metal cation</name>
        <dbReference type="ChEBI" id="CHEBI:60240"/>
    </ligand>
</feature>
<feature type="domain" description="SMP-30/Gluconolactonase/LRE-like region" evidence="4">
    <location>
        <begin position="14"/>
        <end position="251"/>
    </location>
</feature>
<feature type="binding site" evidence="3">
    <location>
        <position position="117"/>
    </location>
    <ligand>
        <name>substrate</name>
    </ligand>
</feature>
<evidence type="ECO:0000313" key="6">
    <source>
        <dbReference type="Proteomes" id="UP000070284"/>
    </source>
</evidence>
<comment type="cofactor">
    <cofactor evidence="3">
        <name>Zn(2+)</name>
        <dbReference type="ChEBI" id="CHEBI:29105"/>
    </cofactor>
    <text evidence="3">Binds 1 divalent metal cation per subunit.</text>
</comment>
<evidence type="ECO:0000256" key="1">
    <source>
        <dbReference type="ARBA" id="ARBA00008853"/>
    </source>
</evidence>
<dbReference type="Pfam" id="PF08450">
    <property type="entry name" value="SGL"/>
    <property type="match status" value="1"/>
</dbReference>
<protein>
    <submittedName>
        <fullName evidence="5">Gluconolaconase</fullName>
    </submittedName>
</protein>
<evidence type="ECO:0000313" key="5">
    <source>
        <dbReference type="EMBL" id="KXA94472.1"/>
    </source>
</evidence>
<dbReference type="PATRIC" id="fig|1698264.3.peg.1580"/>
<gene>
    <name evidence="5" type="ORF">AKJ65_04335</name>
</gene>
<evidence type="ECO:0000256" key="2">
    <source>
        <dbReference type="PIRSR" id="PIRSR605511-1"/>
    </source>
</evidence>
<dbReference type="PANTHER" id="PTHR10907">
    <property type="entry name" value="REGUCALCIN"/>
    <property type="match status" value="1"/>
</dbReference>
<keyword evidence="3" id="KW-0862">Zinc</keyword>
<evidence type="ECO:0000256" key="3">
    <source>
        <dbReference type="PIRSR" id="PIRSR605511-2"/>
    </source>
</evidence>
<dbReference type="Gene3D" id="2.120.10.30">
    <property type="entry name" value="TolB, C-terminal domain"/>
    <property type="match status" value="1"/>
</dbReference>
<comment type="caution">
    <text evidence="5">The sequence shown here is derived from an EMBL/GenBank/DDBJ whole genome shotgun (WGS) entry which is preliminary data.</text>
</comment>
<feature type="binding site" evidence="3">
    <location>
        <position position="15"/>
    </location>
    <ligand>
        <name>a divalent metal cation</name>
        <dbReference type="ChEBI" id="CHEBI:60240"/>
    </ligand>
</feature>
<feature type="binding site" evidence="3">
    <location>
        <position position="97"/>
    </location>
    <ligand>
        <name>substrate</name>
    </ligand>
</feature>
<dbReference type="GO" id="GO:0005509">
    <property type="term" value="F:calcium ion binding"/>
    <property type="evidence" value="ECO:0007669"/>
    <property type="project" value="TreeGrafter"/>
</dbReference>
<keyword evidence="3" id="KW-0479">Metal-binding</keyword>
<dbReference type="GO" id="GO:0004341">
    <property type="term" value="F:gluconolactonase activity"/>
    <property type="evidence" value="ECO:0007669"/>
    <property type="project" value="TreeGrafter"/>
</dbReference>
<dbReference type="GO" id="GO:0019853">
    <property type="term" value="P:L-ascorbic acid biosynthetic process"/>
    <property type="evidence" value="ECO:0007669"/>
    <property type="project" value="TreeGrafter"/>
</dbReference>